<reference evidence="2 3" key="1">
    <citation type="journal article" date="2010" name="BMC Genomics">
        <title>Genome analysis and comparative genomics of a Giardia intestinalis assemblage E isolate.</title>
        <authorList>
            <person name="Jerlstrom-Hultqvist J."/>
            <person name="Franzen O."/>
            <person name="Ankarklev J."/>
            <person name="Xu F."/>
            <person name="Nohynkova E."/>
            <person name="Andersson J.O."/>
            <person name="Svard S.G."/>
            <person name="Andersson B."/>
        </authorList>
    </citation>
    <scope>NUCLEOTIDE SEQUENCE [LARGE SCALE GENOMIC DNA]</scope>
    <source>
        <strain evidence="2 3">P15</strain>
    </source>
</reference>
<dbReference type="VEuPathDB" id="GiardiaDB:GLP15_3875"/>
<organism evidence="2 3">
    <name type="scientific">Giardia intestinalis (strain P15)</name>
    <name type="common">Giardia lamblia</name>
    <dbReference type="NCBI Taxonomy" id="658858"/>
    <lineage>
        <taxon>Eukaryota</taxon>
        <taxon>Metamonada</taxon>
        <taxon>Diplomonadida</taxon>
        <taxon>Hexamitidae</taxon>
        <taxon>Giardiinae</taxon>
        <taxon>Giardia</taxon>
    </lineage>
</organism>
<dbReference type="AlphaFoldDB" id="E1F199"/>
<evidence type="ECO:0000313" key="3">
    <source>
        <dbReference type="Proteomes" id="UP000008974"/>
    </source>
</evidence>
<dbReference type="OMA" id="AYSTCKA"/>
<gene>
    <name evidence="2" type="ORF">GLP15_3875</name>
</gene>
<evidence type="ECO:0000256" key="1">
    <source>
        <dbReference type="SAM" id="MobiDB-lite"/>
    </source>
</evidence>
<dbReference type="Proteomes" id="UP000008974">
    <property type="component" value="Unassembled WGS sequence"/>
</dbReference>
<dbReference type="OrthoDB" id="10253822at2759"/>
<name>E1F199_GIAIA</name>
<feature type="region of interest" description="Disordered" evidence="1">
    <location>
        <begin position="1"/>
        <end position="22"/>
    </location>
</feature>
<evidence type="ECO:0000313" key="2">
    <source>
        <dbReference type="EMBL" id="EFO63736.1"/>
    </source>
</evidence>
<proteinExistence type="predicted"/>
<feature type="region of interest" description="Disordered" evidence="1">
    <location>
        <begin position="937"/>
        <end position="973"/>
    </location>
</feature>
<protein>
    <submittedName>
        <fullName evidence="2">Uncharacterized protein</fullName>
    </submittedName>
</protein>
<dbReference type="EMBL" id="ACVC01000120">
    <property type="protein sequence ID" value="EFO63736.1"/>
    <property type="molecule type" value="Genomic_DNA"/>
</dbReference>
<sequence length="1228" mass="136489">MGPQSGFHDVLTPTTQMHSPTNHRLVLGDSNLPSNGTEPSSLIYVPLFGLKYAQQFMYSSGFDSSHRVRLNFDDPRGCLPKGVNIFSSDPCLDGHAYRRCLSAFLTAELSCSPSLLLELLEEKVTNEDSESSEEDISDAAFIRRHVIMETLERIHEHSAAQALSSRVHAPVSCLTTHIDDTWLNTSVFSAVEDVLSLNSDELSQDKTAYYYEHSTSASAFLLSGKFVRLLSPQMETRFCHFDFVLPDPSTRRVMITVYPEPEYFARYASDIYVIADDISEHKACGTLSKVQREEHAKEGAEQYGPKRSRHYTQDMEACDTVRNYASHRLLTSVMFTYVPSAYEHWLDVIEKLFMGPWSKSASFLRLCSQFIECKVFGSLAQECIATPEDVYLAQSLTHGIRGIVCDIFDSLGGNITALPELPANELLGQINEAISTSKSMHGILSAVDAFTANDTQGKESSFVESFHVDVVKSTAVCELTEGGAHNLKDAHSGFLDLESLSEQGRLNNLEKDLPNKQVFSAPTTPRILEAVAQRCMGEFSDLFCHPPLNTGPGVKLTGFRSNFPHAIRALIELKGGSHAFYTLTSTEEKLRYLMPLVLDRLYTYQHFTTATLFYDSLLEHMRACTKESFLQTHDRVCLDILSAHTYYKAICQMILRFNSILLRTSQAQHNKLLLDGMEAKSVSFVASCTWPGGCVHGTPSPVSLTIRPLCPCYFCNMVAMDETDLCVDRAYSTCKACLCKSGGSSTKAQSTTDMQAGKTDMKQASTGATLSISYRDLCVSFLGEETPNRRDNLVAEASILRLIGLAKQSMGSDVTPLLSTDHVEEILLSKENNPEYNLQFLKLSLDGNAEGKIRSLDGYLPRRLSMEHALLIYLTLLPDCSVRAFVCNFLQTHLRERITTIFSQSMDLISIPPSKHQVRRNSKLSVTELSSDLEDNHSSVLSSSGMDSGHGWTQRGWTAAPHRRARSANPKDGLEELNLGQTEIIEYIPSCIHRVQSLTSSRDFDFIVQQNTYRHARHLRQLQVSLQRLRDRLLEHEPLVANPHTSTRKRRRRGRASGKVMLAEDVLALEGFSNDPLRAMAVQSAEALEAIRAEPTVASGPSRVTPMMWASHLYGPRVLWEAYHQINYGNHADVPPVTLERGLWTPSRARLLPAHGERRYHTLGSVEGLALAGHTVTVSGLGGGEAGLADGPVQIRSQLPDPTHTRLAFDDILAALLGLQRGEEAEKE</sequence>
<comment type="caution">
    <text evidence="2">The sequence shown here is derived from an EMBL/GenBank/DDBJ whole genome shotgun (WGS) entry which is preliminary data.</text>
</comment>
<feature type="compositionally biased region" description="Polar residues" evidence="1">
    <location>
        <begin position="12"/>
        <end position="22"/>
    </location>
</feature>
<accession>E1F199</accession>
<feature type="compositionally biased region" description="Low complexity" evidence="1">
    <location>
        <begin position="938"/>
        <end position="947"/>
    </location>
</feature>